<dbReference type="EMBL" id="LR787246">
    <property type="protein sequence ID" value="CAB3263108.1"/>
    <property type="molecule type" value="mRNA"/>
</dbReference>
<gene>
    <name evidence="2" type="primary">LOC101242881-002</name>
    <name evidence="1" type="synonym">LOC101242881-001</name>
    <name evidence="3" type="synonym">LOC101242881-003</name>
</gene>
<dbReference type="EMBL" id="LR787244">
    <property type="protein sequence ID" value="CAB3263106.1"/>
    <property type="molecule type" value="mRNA"/>
</dbReference>
<name>A0A6F9DI20_9ASCI</name>
<dbReference type="EMBL" id="LR787245">
    <property type="protein sequence ID" value="CAB3263107.1"/>
    <property type="molecule type" value="mRNA"/>
</dbReference>
<evidence type="ECO:0000313" key="2">
    <source>
        <dbReference type="EMBL" id="CAB3263107.1"/>
    </source>
</evidence>
<protein>
    <submittedName>
        <fullName evidence="2">Uncharacterized protein LOC101242881</fullName>
    </submittedName>
</protein>
<organism evidence="2">
    <name type="scientific">Phallusia mammillata</name>
    <dbReference type="NCBI Taxonomy" id="59560"/>
    <lineage>
        <taxon>Eukaryota</taxon>
        <taxon>Metazoa</taxon>
        <taxon>Chordata</taxon>
        <taxon>Tunicata</taxon>
        <taxon>Ascidiacea</taxon>
        <taxon>Phlebobranchia</taxon>
        <taxon>Ascidiidae</taxon>
        <taxon>Phallusia</taxon>
    </lineage>
</organism>
<sequence>MIAAIAFVPVSDVVSYFEYLIDNIDFPKEAQPIVDYVEDTWIGRPTHRLRRRPPCYDHGIWNCFDAAKQYDFKLNDACKRWYLPFSELMGRSYPYKWKLFEIIKYEQERNEAIIEQCISGTEIPRKKRKHNDIELRIQTIVTDFENLGILDYLREIAHYLSV</sequence>
<accession>A0A6F9DI20</accession>
<reference evidence="2" key="1">
    <citation type="submission" date="2020-04" db="EMBL/GenBank/DDBJ databases">
        <authorList>
            <person name="Neveu A P."/>
        </authorList>
    </citation>
    <scope>NUCLEOTIDE SEQUENCE</scope>
    <source>
        <tissue evidence="2">Whole embryo</tissue>
    </source>
</reference>
<evidence type="ECO:0000313" key="3">
    <source>
        <dbReference type="EMBL" id="CAB3263108.1"/>
    </source>
</evidence>
<proteinExistence type="evidence at transcript level"/>
<dbReference type="AlphaFoldDB" id="A0A6F9DI20"/>
<evidence type="ECO:0000313" key="1">
    <source>
        <dbReference type="EMBL" id="CAB3263106.1"/>
    </source>
</evidence>